<evidence type="ECO:0000313" key="10">
    <source>
        <dbReference type="Proteomes" id="UP000887565"/>
    </source>
</evidence>
<sequence length="288" mass="32088">GILQVVYTAGRPPWYDCHGTQSKEPFFIGICGGSASGKTTVARSIIESLDVPWVTLLNMDSFYKILTHEQHEAAVANNYNFDHPSAFDFEMLVKTLKRLKLGKRVEVPIYNFTTHSREKSCKTMYGASVLILEGILTFHNKEILEMMDLKIFVDADSDTRLARRLSRDITERGRDVDGVLKQVEKFVKPSFDNFIAPSMQNADIIIPRGGDNYVAIDLIARHIQSRLQIDAINGNGGSTCRALLASAGACNGKLTNGCYTAPPTLHLLKQTPQLKVMKRCLLLRVIIS</sequence>
<comment type="similarity">
    <text evidence="2 8">Belongs to the uridine kinase family.</text>
</comment>
<evidence type="ECO:0000256" key="8">
    <source>
        <dbReference type="RuleBase" id="RU003825"/>
    </source>
</evidence>
<dbReference type="AlphaFoldDB" id="A0A915L9B0"/>
<proteinExistence type="inferred from homology"/>
<dbReference type="SUPFAM" id="SSF52540">
    <property type="entry name" value="P-loop containing nucleoside triphosphate hydrolases"/>
    <property type="match status" value="1"/>
</dbReference>
<dbReference type="InterPro" id="IPR000764">
    <property type="entry name" value="Uridine_kinase-like"/>
</dbReference>
<dbReference type="PANTHER" id="PTHR10285">
    <property type="entry name" value="URIDINE KINASE"/>
    <property type="match status" value="1"/>
</dbReference>
<keyword evidence="5 8" id="KW-0418">Kinase</keyword>
<dbReference type="WBParaSite" id="nRc.2.0.1.t47417-RA">
    <property type="protein sequence ID" value="nRc.2.0.1.t47417-RA"/>
    <property type="gene ID" value="nRc.2.0.1.g47417"/>
</dbReference>
<evidence type="ECO:0000256" key="6">
    <source>
        <dbReference type="ARBA" id="ARBA00047436"/>
    </source>
</evidence>
<dbReference type="GO" id="GO:0004849">
    <property type="term" value="F:uridine kinase activity"/>
    <property type="evidence" value="ECO:0007669"/>
    <property type="project" value="UniProtKB-EC"/>
</dbReference>
<keyword evidence="8" id="KW-0067">ATP-binding</keyword>
<dbReference type="GO" id="GO:0005524">
    <property type="term" value="F:ATP binding"/>
    <property type="evidence" value="ECO:0007669"/>
    <property type="project" value="UniProtKB-KW"/>
</dbReference>
<dbReference type="EC" id="2.7.1.48" evidence="8"/>
<comment type="pathway">
    <text evidence="1 8">Pyrimidine metabolism; UMP biosynthesis via salvage pathway; UMP from uridine: step 1/1.</text>
</comment>
<dbReference type="Proteomes" id="UP000887565">
    <property type="component" value="Unplaced"/>
</dbReference>
<accession>A0A915L9B0</accession>
<comment type="catalytic activity">
    <reaction evidence="7 8">
        <text>uridine + ATP = UMP + ADP + H(+)</text>
        <dbReference type="Rhea" id="RHEA:16825"/>
        <dbReference type="ChEBI" id="CHEBI:15378"/>
        <dbReference type="ChEBI" id="CHEBI:16704"/>
        <dbReference type="ChEBI" id="CHEBI:30616"/>
        <dbReference type="ChEBI" id="CHEBI:57865"/>
        <dbReference type="ChEBI" id="CHEBI:456216"/>
        <dbReference type="EC" id="2.7.1.48"/>
    </reaction>
</comment>
<dbReference type="CDD" id="cd02023">
    <property type="entry name" value="UMPK"/>
    <property type="match status" value="1"/>
</dbReference>
<evidence type="ECO:0000256" key="7">
    <source>
        <dbReference type="ARBA" id="ARBA00048909"/>
    </source>
</evidence>
<keyword evidence="4 8" id="KW-0547">Nucleotide-binding</keyword>
<evidence type="ECO:0000259" key="9">
    <source>
        <dbReference type="Pfam" id="PF00485"/>
    </source>
</evidence>
<dbReference type="Pfam" id="PF00485">
    <property type="entry name" value="PRK"/>
    <property type="match status" value="1"/>
</dbReference>
<dbReference type="NCBIfam" id="TIGR00235">
    <property type="entry name" value="udk"/>
    <property type="match status" value="1"/>
</dbReference>
<dbReference type="PRINTS" id="PR00988">
    <property type="entry name" value="URIDINKINASE"/>
</dbReference>
<dbReference type="OMA" id="MAAKSEY"/>
<protein>
    <recommendedName>
        <fullName evidence="8">Uridine kinase</fullName>
        <ecNumber evidence="8">2.7.1.48</ecNumber>
    </recommendedName>
</protein>
<evidence type="ECO:0000256" key="2">
    <source>
        <dbReference type="ARBA" id="ARBA00005408"/>
    </source>
</evidence>
<reference evidence="11" key="1">
    <citation type="submission" date="2022-11" db="UniProtKB">
        <authorList>
            <consortium name="WormBaseParasite"/>
        </authorList>
    </citation>
    <scope>IDENTIFICATION</scope>
</reference>
<keyword evidence="10" id="KW-1185">Reference proteome</keyword>
<organism evidence="10 11">
    <name type="scientific">Romanomermis culicivorax</name>
    <name type="common">Nematode worm</name>
    <dbReference type="NCBI Taxonomy" id="13658"/>
    <lineage>
        <taxon>Eukaryota</taxon>
        <taxon>Metazoa</taxon>
        <taxon>Ecdysozoa</taxon>
        <taxon>Nematoda</taxon>
        <taxon>Enoplea</taxon>
        <taxon>Dorylaimia</taxon>
        <taxon>Mermithida</taxon>
        <taxon>Mermithoidea</taxon>
        <taxon>Mermithidae</taxon>
        <taxon>Romanomermis</taxon>
    </lineage>
</organism>
<keyword evidence="3 8" id="KW-0808">Transferase</keyword>
<dbReference type="Gene3D" id="3.40.50.300">
    <property type="entry name" value="P-loop containing nucleotide triphosphate hydrolases"/>
    <property type="match status" value="1"/>
</dbReference>
<dbReference type="FunFam" id="3.40.50.300:FF:000200">
    <property type="entry name" value="Uridine-cytidine kinase"/>
    <property type="match status" value="1"/>
</dbReference>
<dbReference type="NCBIfam" id="NF004018">
    <property type="entry name" value="PRK05480.1"/>
    <property type="match status" value="1"/>
</dbReference>
<dbReference type="InterPro" id="IPR027417">
    <property type="entry name" value="P-loop_NTPase"/>
</dbReference>
<comment type="pathway">
    <text evidence="8">Pyrimidine metabolism; CTP biosynthesis via salvage pathway; CTP from cytidine: step 1/3.</text>
</comment>
<evidence type="ECO:0000313" key="11">
    <source>
        <dbReference type="WBParaSite" id="nRc.2.0.1.t47417-RA"/>
    </source>
</evidence>
<evidence type="ECO:0000256" key="4">
    <source>
        <dbReference type="ARBA" id="ARBA00022741"/>
    </source>
</evidence>
<comment type="catalytic activity">
    <reaction evidence="6 8">
        <text>cytidine + ATP = CMP + ADP + H(+)</text>
        <dbReference type="Rhea" id="RHEA:24674"/>
        <dbReference type="ChEBI" id="CHEBI:15378"/>
        <dbReference type="ChEBI" id="CHEBI:17562"/>
        <dbReference type="ChEBI" id="CHEBI:30616"/>
        <dbReference type="ChEBI" id="CHEBI:60377"/>
        <dbReference type="ChEBI" id="CHEBI:456216"/>
        <dbReference type="EC" id="2.7.1.48"/>
    </reaction>
</comment>
<evidence type="ECO:0000256" key="3">
    <source>
        <dbReference type="ARBA" id="ARBA00022679"/>
    </source>
</evidence>
<dbReference type="InterPro" id="IPR006083">
    <property type="entry name" value="PRK/URK"/>
</dbReference>
<name>A0A915L9B0_ROMCU</name>
<evidence type="ECO:0000256" key="1">
    <source>
        <dbReference type="ARBA" id="ARBA00004690"/>
    </source>
</evidence>
<evidence type="ECO:0000256" key="5">
    <source>
        <dbReference type="ARBA" id="ARBA00022777"/>
    </source>
</evidence>
<feature type="domain" description="Phosphoribulokinase/uridine kinase" evidence="9">
    <location>
        <begin position="27"/>
        <end position="214"/>
    </location>
</feature>